<organism evidence="2">
    <name type="scientific">Gibberella zeae</name>
    <name type="common">Wheat head blight fungus</name>
    <name type="synonym">Fusarium graminearum</name>
    <dbReference type="NCBI Taxonomy" id="5518"/>
    <lineage>
        <taxon>Eukaryota</taxon>
        <taxon>Fungi</taxon>
        <taxon>Dikarya</taxon>
        <taxon>Ascomycota</taxon>
        <taxon>Pezizomycotina</taxon>
        <taxon>Sordariomycetes</taxon>
        <taxon>Hypocreomycetidae</taxon>
        <taxon>Hypocreales</taxon>
        <taxon>Nectriaceae</taxon>
        <taxon>Fusarium</taxon>
    </lineage>
</organism>
<evidence type="ECO:0000256" key="1">
    <source>
        <dbReference type="SAM" id="MobiDB-lite"/>
    </source>
</evidence>
<protein>
    <submittedName>
        <fullName evidence="2">Uncharacterized protein</fullName>
    </submittedName>
</protein>
<feature type="compositionally biased region" description="Basic and acidic residues" evidence="1">
    <location>
        <begin position="157"/>
        <end position="166"/>
    </location>
</feature>
<feature type="compositionally biased region" description="Low complexity" evidence="1">
    <location>
        <begin position="167"/>
        <end position="190"/>
    </location>
</feature>
<feature type="compositionally biased region" description="Pro residues" evidence="1">
    <location>
        <begin position="14"/>
        <end position="23"/>
    </location>
</feature>
<feature type="region of interest" description="Disordered" evidence="1">
    <location>
        <begin position="1"/>
        <end position="23"/>
    </location>
</feature>
<name>A0A4E9DR70_GIBZA</name>
<reference evidence="2" key="1">
    <citation type="submission" date="2019-04" db="EMBL/GenBank/DDBJ databases">
        <authorList>
            <person name="Melise S."/>
            <person name="Noan J."/>
            <person name="Okalmin O."/>
        </authorList>
    </citation>
    <scope>NUCLEOTIDE SEQUENCE</scope>
    <source>
        <strain evidence="2">FN9</strain>
    </source>
</reference>
<sequence>MLASSVYISSLSPPSSPALPPAALPNQTSPQLNILTIVDHAVVIHSGGKWKVINMPQENIAWQIPHSNHWLARINCQQANAELLSMVRPAEGNNIKRCYLSHDEGDGNVSVIICKIRITEQGRVQYLPEGVRPERVEQFIPWLAMFMGFDSLHRTSDDNVTAHDENSPASDSASSTSSHSDCRSSTSSGSDGEFPSDPDECRHLGHIEAIPYGHNRNVRIIRRARVAIEEDNWFVMNWNFYGPKVDICYRIPGPKNTWIARISSRVNEGELLRIVGHHSSQEQQRWDRVHYITSESHMGEDAVSFIVECVKRTATGRLFHKATGPEKIPALQQRMGFQVIEV</sequence>
<proteinExistence type="predicted"/>
<accession>A0A4E9DR70</accession>
<gene>
    <name evidence="2" type="ORF">FUG_LOCUS18588</name>
</gene>
<evidence type="ECO:0000313" key="2">
    <source>
        <dbReference type="EMBL" id="VIO52163.1"/>
    </source>
</evidence>
<dbReference type="EMBL" id="CAAKMV010000022">
    <property type="protein sequence ID" value="VIO52163.1"/>
    <property type="molecule type" value="Genomic_DNA"/>
</dbReference>
<dbReference type="AlphaFoldDB" id="A0A4E9DR70"/>
<feature type="region of interest" description="Disordered" evidence="1">
    <location>
        <begin position="157"/>
        <end position="200"/>
    </location>
</feature>